<dbReference type="EMBL" id="DWXZ01000237">
    <property type="protein sequence ID" value="HJB38601.1"/>
    <property type="molecule type" value="Genomic_DNA"/>
</dbReference>
<dbReference type="Pfam" id="PF18954">
    <property type="entry name" value="DUF5697"/>
    <property type="match status" value="1"/>
</dbReference>
<organism evidence="1 2">
    <name type="scientific">Candidatus Acutalibacter ornithocaccae</name>
    <dbReference type="NCBI Taxonomy" id="2838416"/>
    <lineage>
        <taxon>Bacteria</taxon>
        <taxon>Bacillati</taxon>
        <taxon>Bacillota</taxon>
        <taxon>Clostridia</taxon>
        <taxon>Eubacteriales</taxon>
        <taxon>Acutalibacteraceae</taxon>
        <taxon>Acutalibacter</taxon>
    </lineage>
</organism>
<accession>A0A9D2S0C8</accession>
<evidence type="ECO:0000313" key="1">
    <source>
        <dbReference type="EMBL" id="HJB38601.1"/>
    </source>
</evidence>
<dbReference type="InterPro" id="IPR043752">
    <property type="entry name" value="DUF5697"/>
</dbReference>
<gene>
    <name evidence="1" type="ORF">H9942_11150</name>
</gene>
<evidence type="ECO:0000313" key="2">
    <source>
        <dbReference type="Proteomes" id="UP000824214"/>
    </source>
</evidence>
<name>A0A9D2S0C8_9FIRM</name>
<comment type="caution">
    <text evidence="1">The sequence shown here is derived from an EMBL/GenBank/DDBJ whole genome shotgun (WGS) entry which is preliminary data.</text>
</comment>
<reference evidence="1" key="1">
    <citation type="journal article" date="2021" name="PeerJ">
        <title>Extensive microbial diversity within the chicken gut microbiome revealed by metagenomics and culture.</title>
        <authorList>
            <person name="Gilroy R."/>
            <person name="Ravi A."/>
            <person name="Getino M."/>
            <person name="Pursley I."/>
            <person name="Horton D.L."/>
            <person name="Alikhan N.F."/>
            <person name="Baker D."/>
            <person name="Gharbi K."/>
            <person name="Hall N."/>
            <person name="Watson M."/>
            <person name="Adriaenssens E.M."/>
            <person name="Foster-Nyarko E."/>
            <person name="Jarju S."/>
            <person name="Secka A."/>
            <person name="Antonio M."/>
            <person name="Oren A."/>
            <person name="Chaudhuri R.R."/>
            <person name="La Ragione R."/>
            <person name="Hildebrand F."/>
            <person name="Pallen M.J."/>
        </authorList>
    </citation>
    <scope>NUCLEOTIDE SEQUENCE</scope>
    <source>
        <strain evidence="1">ChiBcolR8-3208</strain>
    </source>
</reference>
<dbReference type="AlphaFoldDB" id="A0A9D2S0C8"/>
<protein>
    <submittedName>
        <fullName evidence="1">Uncharacterized protein</fullName>
    </submittedName>
</protein>
<reference evidence="1" key="2">
    <citation type="submission" date="2021-04" db="EMBL/GenBank/DDBJ databases">
        <authorList>
            <person name="Gilroy R."/>
        </authorList>
    </citation>
    <scope>NUCLEOTIDE SEQUENCE</scope>
    <source>
        <strain evidence="1">ChiBcolR8-3208</strain>
    </source>
</reference>
<proteinExistence type="predicted"/>
<sequence>MLLTDEQYVIKWLSQYGPLPKTQVVRLLKDKSPATAERLLNRMKRDQRIANVGDGYYLGLDPYCTPDQRIILAVWVLLQFIDRVEPLSHYPATYPSQLFFLKENTGYEIVVLYEGEQHLAKLLHPQEDLKYIFVVPKIQMVHQLVLPRAPCLFSTVEFQGEEEPQVHFFAEEVRGNGTA</sequence>
<dbReference type="Proteomes" id="UP000824214">
    <property type="component" value="Unassembled WGS sequence"/>
</dbReference>